<comment type="caution">
    <text evidence="1">The sequence shown here is derived from an EMBL/GenBank/DDBJ whole genome shotgun (WGS) entry which is preliminary data.</text>
</comment>
<protein>
    <submittedName>
        <fullName evidence="2">Hypothetical_protein</fullName>
    </submittedName>
</protein>
<dbReference type="AlphaFoldDB" id="A0AA86THN1"/>
<reference evidence="2 3" key="2">
    <citation type="submission" date="2024-07" db="EMBL/GenBank/DDBJ databases">
        <authorList>
            <person name="Akdeniz Z."/>
        </authorList>
    </citation>
    <scope>NUCLEOTIDE SEQUENCE [LARGE SCALE GENOMIC DNA]</scope>
</reference>
<evidence type="ECO:0000313" key="2">
    <source>
        <dbReference type="EMBL" id="CAL6076655.1"/>
    </source>
</evidence>
<dbReference type="EMBL" id="CAXDID020000320">
    <property type="protein sequence ID" value="CAL6076655.1"/>
    <property type="molecule type" value="Genomic_DNA"/>
</dbReference>
<dbReference type="Proteomes" id="UP001642409">
    <property type="component" value="Unassembled WGS sequence"/>
</dbReference>
<accession>A0AA86THN1</accession>
<gene>
    <name evidence="1" type="ORF">HINF_LOCUS5161</name>
    <name evidence="2" type="ORF">HINF_LOCUS57796</name>
</gene>
<sequence>MIVGYSIWMIAFIQFVNNLGGSRRITGHGKVLFNSNNRCVECRPDHAIKTEGGKYHYALLKTEFTTQFQASYIQFGQLQISEVYVCVLYRTPFYFTTAGYSRIGGNLTFLLASASLNQSDLEPRVFQPTSSSLWVFYRLTYF</sequence>
<reference evidence="1" key="1">
    <citation type="submission" date="2023-06" db="EMBL/GenBank/DDBJ databases">
        <authorList>
            <person name="Kurt Z."/>
        </authorList>
    </citation>
    <scope>NUCLEOTIDE SEQUENCE</scope>
</reference>
<evidence type="ECO:0000313" key="3">
    <source>
        <dbReference type="Proteomes" id="UP001642409"/>
    </source>
</evidence>
<evidence type="ECO:0000313" key="1">
    <source>
        <dbReference type="EMBL" id="CAI9917516.1"/>
    </source>
</evidence>
<proteinExistence type="predicted"/>
<organism evidence="1">
    <name type="scientific">Hexamita inflata</name>
    <dbReference type="NCBI Taxonomy" id="28002"/>
    <lineage>
        <taxon>Eukaryota</taxon>
        <taxon>Metamonada</taxon>
        <taxon>Diplomonadida</taxon>
        <taxon>Hexamitidae</taxon>
        <taxon>Hexamitinae</taxon>
        <taxon>Hexamita</taxon>
    </lineage>
</organism>
<dbReference type="EMBL" id="CATOUU010000132">
    <property type="protein sequence ID" value="CAI9917516.1"/>
    <property type="molecule type" value="Genomic_DNA"/>
</dbReference>
<name>A0AA86THN1_9EUKA</name>
<keyword evidence="3" id="KW-1185">Reference proteome</keyword>